<dbReference type="eggNOG" id="arCOG06515">
    <property type="taxonomic scope" value="Archaea"/>
</dbReference>
<dbReference type="PANTHER" id="PTHR43711">
    <property type="entry name" value="TWO-COMPONENT HISTIDINE KINASE"/>
    <property type="match status" value="1"/>
</dbReference>
<keyword evidence="8" id="KW-0812">Transmembrane</keyword>
<dbReference type="Pfam" id="PF00512">
    <property type="entry name" value="HisKA"/>
    <property type="match status" value="1"/>
</dbReference>
<comment type="catalytic activity">
    <reaction evidence="1">
        <text>ATP + protein L-histidine = ADP + protein N-phospho-L-histidine.</text>
        <dbReference type="EC" id="2.7.13.3"/>
    </reaction>
</comment>
<evidence type="ECO:0000256" key="6">
    <source>
        <dbReference type="ARBA" id="ARBA00023012"/>
    </source>
</evidence>
<reference evidence="10 11" key="1">
    <citation type="journal article" date="2013" name="Genome Announc.">
        <title>Draft Genome Sequence of 'Candidatus Halobonum tyrrellensis' Strain G22, Isolated from the Hypersaline Waters of Lake Tyrrell, Australia.</title>
        <authorList>
            <person name="Ugalde J.A."/>
            <person name="Narasingarao P."/>
            <person name="Kuo S."/>
            <person name="Podell S."/>
            <person name="Allen E.E."/>
        </authorList>
    </citation>
    <scope>NUCLEOTIDE SEQUENCE [LARGE SCALE GENOMIC DNA]</scope>
    <source>
        <strain evidence="10 11">G22</strain>
    </source>
</reference>
<comment type="caution">
    <text evidence="10">The sequence shown here is derived from an EMBL/GenBank/DDBJ whole genome shotgun (WGS) entry which is preliminary data.</text>
</comment>
<dbReference type="Gene3D" id="1.10.287.130">
    <property type="match status" value="1"/>
</dbReference>
<dbReference type="SMART" id="SM00388">
    <property type="entry name" value="HisKA"/>
    <property type="match status" value="1"/>
</dbReference>
<keyword evidence="8" id="KW-0472">Membrane</keyword>
<gene>
    <name evidence="10" type="ORF">K933_10572</name>
</gene>
<feature type="transmembrane region" description="Helical" evidence="8">
    <location>
        <begin position="219"/>
        <end position="241"/>
    </location>
</feature>
<dbReference type="InterPro" id="IPR033425">
    <property type="entry name" value="MASE3"/>
</dbReference>
<feature type="transmembrane region" description="Helical" evidence="8">
    <location>
        <begin position="116"/>
        <end position="139"/>
    </location>
</feature>
<keyword evidence="3" id="KW-0597">Phosphoprotein</keyword>
<dbReference type="PANTHER" id="PTHR43711:SF1">
    <property type="entry name" value="HISTIDINE KINASE 1"/>
    <property type="match status" value="1"/>
</dbReference>
<dbReference type="Pfam" id="PF17159">
    <property type="entry name" value="MASE3"/>
    <property type="match status" value="1"/>
</dbReference>
<dbReference type="InterPro" id="IPR005467">
    <property type="entry name" value="His_kinase_dom"/>
</dbReference>
<dbReference type="InterPro" id="IPR036890">
    <property type="entry name" value="HATPase_C_sf"/>
</dbReference>
<keyword evidence="6" id="KW-0902">Two-component regulatory system</keyword>
<dbReference type="STRING" id="1324957.K933_10572"/>
<dbReference type="SUPFAM" id="SSF55874">
    <property type="entry name" value="ATPase domain of HSP90 chaperone/DNA topoisomerase II/histidine kinase"/>
    <property type="match status" value="1"/>
</dbReference>
<dbReference type="SUPFAM" id="SSF47384">
    <property type="entry name" value="Homodimeric domain of signal transducing histidine kinase"/>
    <property type="match status" value="1"/>
</dbReference>
<dbReference type="Proteomes" id="UP000017840">
    <property type="component" value="Unassembled WGS sequence"/>
</dbReference>
<dbReference type="Pfam" id="PF02518">
    <property type="entry name" value="HATPase_c"/>
    <property type="match status" value="1"/>
</dbReference>
<proteinExistence type="predicted"/>
<dbReference type="PRINTS" id="PR00344">
    <property type="entry name" value="BCTRLSENSOR"/>
</dbReference>
<keyword evidence="4" id="KW-0808">Transferase</keyword>
<evidence type="ECO:0000313" key="10">
    <source>
        <dbReference type="EMBL" id="ESP88128.1"/>
    </source>
</evidence>
<evidence type="ECO:0000256" key="7">
    <source>
        <dbReference type="SAM" id="MobiDB-lite"/>
    </source>
</evidence>
<keyword evidence="5 10" id="KW-0418">Kinase</keyword>
<feature type="transmembrane region" description="Helical" evidence="8">
    <location>
        <begin position="21"/>
        <end position="37"/>
    </location>
</feature>
<name>V4HDH7_9EURY</name>
<dbReference type="PATRIC" id="fig|1324957.4.peg.2147"/>
<sequence length="522" mass="55945">MHGGPDSGRRGDSTARRGKPWLPFVAWTAVFAGLYVVQLFNFLLFHSLAEVFSIVIASAVFLVAWNSRARMDTDFFLILGVAYAAVAVLDTFHTLAYAGMGVFPGRGANLSTQLWLAARFVEAGSLVVATGFVGDNAASARLSFSRRSRDTALLVAGYVAVTAAFLVGIFGGSFPTSYVPESGLTTFKVVAEYAIVALLGVSLVQLYRHRGGLDRRVYGYFVVGIGVTIVSELFFTTYISVYGFSAMVGHLLKIASFYLIYLAGVKTVISNPQEVLFRQLHEERDRLADREAELARKNRRLDQFAGIVSHDLRNPLNVASGRIELARAEADGDGGDDEHLAAAADAIDRMATLIDDVLALAREGESVDEAAPVDTESLARASWRTVDTADAELRVDGPGAVRADQARLRRLFENLFRNAVEHGGEAPTVRVGALPDGRGFFVEDDGPGVPPDDREAVFEAGYSTAAEGTGFGLNIVREIAHAHDWTVTVGESASGGARFEITGVDAADSTEPAAGESPPVTE</sequence>
<evidence type="ECO:0000259" key="9">
    <source>
        <dbReference type="PROSITE" id="PS50109"/>
    </source>
</evidence>
<evidence type="ECO:0000313" key="11">
    <source>
        <dbReference type="Proteomes" id="UP000017840"/>
    </source>
</evidence>
<accession>V4HDH7</accession>
<dbReference type="InterPro" id="IPR050736">
    <property type="entry name" value="Sensor_HK_Regulatory"/>
</dbReference>
<dbReference type="InterPro" id="IPR004358">
    <property type="entry name" value="Sig_transdc_His_kin-like_C"/>
</dbReference>
<evidence type="ECO:0000256" key="2">
    <source>
        <dbReference type="ARBA" id="ARBA00012438"/>
    </source>
</evidence>
<dbReference type="AlphaFoldDB" id="V4HDH7"/>
<evidence type="ECO:0000256" key="8">
    <source>
        <dbReference type="SAM" id="Phobius"/>
    </source>
</evidence>
<keyword evidence="8" id="KW-1133">Transmembrane helix</keyword>
<dbReference type="CDD" id="cd00082">
    <property type="entry name" value="HisKA"/>
    <property type="match status" value="1"/>
</dbReference>
<keyword evidence="11" id="KW-1185">Reference proteome</keyword>
<dbReference type="InterPro" id="IPR036097">
    <property type="entry name" value="HisK_dim/P_sf"/>
</dbReference>
<feature type="transmembrane region" description="Helical" evidence="8">
    <location>
        <begin position="75"/>
        <end position="96"/>
    </location>
</feature>
<feature type="transmembrane region" description="Helical" evidence="8">
    <location>
        <begin position="43"/>
        <end position="63"/>
    </location>
</feature>
<protein>
    <recommendedName>
        <fullName evidence="2">histidine kinase</fullName>
        <ecNumber evidence="2">2.7.13.3</ecNumber>
    </recommendedName>
</protein>
<dbReference type="SMART" id="SM00387">
    <property type="entry name" value="HATPase_c"/>
    <property type="match status" value="1"/>
</dbReference>
<dbReference type="InterPro" id="IPR003661">
    <property type="entry name" value="HisK_dim/P_dom"/>
</dbReference>
<dbReference type="EC" id="2.7.13.3" evidence="2"/>
<dbReference type="EMBL" id="ASGZ01000034">
    <property type="protein sequence ID" value="ESP88128.1"/>
    <property type="molecule type" value="Genomic_DNA"/>
</dbReference>
<dbReference type="RefSeq" id="WP_023394697.1">
    <property type="nucleotide sequence ID" value="NZ_ASGZ01000034.1"/>
</dbReference>
<feature type="domain" description="Histidine kinase" evidence="9">
    <location>
        <begin position="307"/>
        <end position="502"/>
    </location>
</feature>
<feature type="region of interest" description="Disordered" evidence="7">
    <location>
        <begin position="500"/>
        <end position="522"/>
    </location>
</feature>
<evidence type="ECO:0000256" key="4">
    <source>
        <dbReference type="ARBA" id="ARBA00022679"/>
    </source>
</evidence>
<feature type="transmembrane region" description="Helical" evidence="8">
    <location>
        <begin position="151"/>
        <end position="170"/>
    </location>
</feature>
<evidence type="ECO:0000256" key="1">
    <source>
        <dbReference type="ARBA" id="ARBA00000085"/>
    </source>
</evidence>
<evidence type="ECO:0000256" key="3">
    <source>
        <dbReference type="ARBA" id="ARBA00022553"/>
    </source>
</evidence>
<dbReference type="PROSITE" id="PS50109">
    <property type="entry name" value="HIS_KIN"/>
    <property type="match status" value="1"/>
</dbReference>
<feature type="transmembrane region" description="Helical" evidence="8">
    <location>
        <begin position="190"/>
        <end position="207"/>
    </location>
</feature>
<organism evidence="10 11">
    <name type="scientific">Candidatus Halobonum tyrrellensis G22</name>
    <dbReference type="NCBI Taxonomy" id="1324957"/>
    <lineage>
        <taxon>Archaea</taxon>
        <taxon>Methanobacteriati</taxon>
        <taxon>Methanobacteriota</taxon>
        <taxon>Stenosarchaea group</taxon>
        <taxon>Halobacteria</taxon>
        <taxon>Halobacteriales</taxon>
        <taxon>Haloferacaceae</taxon>
        <taxon>Candidatus Halobonum</taxon>
    </lineage>
</organism>
<evidence type="ECO:0000256" key="5">
    <source>
        <dbReference type="ARBA" id="ARBA00022777"/>
    </source>
</evidence>
<dbReference type="GO" id="GO:0000155">
    <property type="term" value="F:phosphorelay sensor kinase activity"/>
    <property type="evidence" value="ECO:0007669"/>
    <property type="project" value="InterPro"/>
</dbReference>
<dbReference type="Gene3D" id="3.30.565.10">
    <property type="entry name" value="Histidine kinase-like ATPase, C-terminal domain"/>
    <property type="match status" value="1"/>
</dbReference>
<dbReference type="InterPro" id="IPR003594">
    <property type="entry name" value="HATPase_dom"/>
</dbReference>